<protein>
    <submittedName>
        <fullName evidence="2">Uncharacterized protein</fullName>
    </submittedName>
</protein>
<proteinExistence type="predicted"/>
<sequence>MPHRISANLVFDQINERLVAEREAPKQARKAITKKPVAIHTFATPLAATPPPRPASASAQRSKSFMVGRSSKLVSLPGALQELNAARKHTKVHRNSARKARPRSSGQVDQISVMQRKDIESRLRWLQDRLDEVAPRDAKPRPNSSGAIPTVSLRFDANLIFFVVHDRVCYDKQRCVRYSFGK</sequence>
<dbReference type="EMBL" id="HACM01002825">
    <property type="protein sequence ID" value="CRZ03267.1"/>
    <property type="molecule type" value="Transcribed_RNA"/>
</dbReference>
<evidence type="ECO:0000256" key="1">
    <source>
        <dbReference type="SAM" id="MobiDB-lite"/>
    </source>
</evidence>
<accession>A0A0H5QNU9</accession>
<feature type="compositionally biased region" description="Basic residues" evidence="1">
    <location>
        <begin position="86"/>
        <end position="102"/>
    </location>
</feature>
<evidence type="ECO:0000313" key="2">
    <source>
        <dbReference type="EMBL" id="CRZ03267.1"/>
    </source>
</evidence>
<feature type="region of interest" description="Disordered" evidence="1">
    <location>
        <begin position="84"/>
        <end position="113"/>
    </location>
</feature>
<name>A0A0H5QNU9_9EUKA</name>
<reference evidence="2" key="1">
    <citation type="submission" date="2015-04" db="EMBL/GenBank/DDBJ databases">
        <title>The genome sequence of the plant pathogenic Rhizarian Plasmodiophora brassicae reveals insights in its biotrophic life cycle and the origin of chitin synthesis.</title>
        <authorList>
            <person name="Schwelm A."/>
            <person name="Fogelqvist J."/>
            <person name="Knaust A."/>
            <person name="Julke S."/>
            <person name="Lilja T."/>
            <person name="Dhandapani V."/>
            <person name="Bonilla-Rosso G."/>
            <person name="Karlsson M."/>
            <person name="Shevchenko A."/>
            <person name="Choi S.R."/>
            <person name="Kim H.G."/>
            <person name="Park J.Y."/>
            <person name="Lim Y.P."/>
            <person name="Ludwig-Muller J."/>
            <person name="Dixelius C."/>
        </authorList>
    </citation>
    <scope>NUCLEOTIDE SEQUENCE</scope>
    <source>
        <tissue evidence="2">Potato root galls</tissue>
    </source>
</reference>
<dbReference type="AlphaFoldDB" id="A0A0H5QNU9"/>
<organism evidence="2">
    <name type="scientific">Spongospora subterranea</name>
    <dbReference type="NCBI Taxonomy" id="70186"/>
    <lineage>
        <taxon>Eukaryota</taxon>
        <taxon>Sar</taxon>
        <taxon>Rhizaria</taxon>
        <taxon>Endomyxa</taxon>
        <taxon>Phytomyxea</taxon>
        <taxon>Plasmodiophorida</taxon>
        <taxon>Plasmodiophoridae</taxon>
        <taxon>Spongospora</taxon>
    </lineage>
</organism>
<feature type="compositionally biased region" description="Polar residues" evidence="1">
    <location>
        <begin position="104"/>
        <end position="113"/>
    </location>
</feature>